<organism evidence="2 3">
    <name type="scientific">Modicella reniformis</name>
    <dbReference type="NCBI Taxonomy" id="1440133"/>
    <lineage>
        <taxon>Eukaryota</taxon>
        <taxon>Fungi</taxon>
        <taxon>Fungi incertae sedis</taxon>
        <taxon>Mucoromycota</taxon>
        <taxon>Mortierellomycotina</taxon>
        <taxon>Mortierellomycetes</taxon>
        <taxon>Mortierellales</taxon>
        <taxon>Mortierellaceae</taxon>
        <taxon>Modicella</taxon>
    </lineage>
</organism>
<dbReference type="PANTHER" id="PTHR13315">
    <property type="entry name" value="METALLO PHOSPHOESTERASE RELATED"/>
    <property type="match status" value="1"/>
</dbReference>
<dbReference type="InterPro" id="IPR029052">
    <property type="entry name" value="Metallo-depent_PP-like"/>
</dbReference>
<comment type="caution">
    <text evidence="2">The sequence shown here is derived from an EMBL/GenBank/DDBJ whole genome shotgun (WGS) entry which is preliminary data.</text>
</comment>
<sequence>MIKARYRIAIIADPQLTDWMSYHQTGLLLAVVETYTDLYMKRSFHRLHGSLRPDAVIFLGDLNDGGRNSRGDVFDKNKKRFFERVFESKSSAWNQKPIVMDAVEPTTSHQDEGSGDINITGRYRQLMNVPLDAAEREAIRKSGKSVRLYVAGNHDVGFGNTLIRSSMARYKQSYGSVNYEIEVGNHSLVVLDTLALSSDIQDIREESHRFLTQIEKEKPRLPRILFTHVPLFRLDTTYCGDARETQQLILNRKGEQYQNMVDAMLSRQILRAVQPDMVFSGDDHDWCEIAHSLDGTLTPEITLPTFSFAQGIQQPGFVMLSLFNPDHKVKNAFPMIPTTSTLGLPISTDEHSESVARPSTDTTFAAMEEHLVSIGYGSSASGINHRDCDFFATSNATVSTTATAGSIQ</sequence>
<keyword evidence="1" id="KW-0472">Membrane</keyword>
<dbReference type="SUPFAM" id="SSF56300">
    <property type="entry name" value="Metallo-dependent phosphatases"/>
    <property type="match status" value="1"/>
</dbReference>
<reference evidence="2" key="1">
    <citation type="journal article" date="2020" name="Fungal Divers.">
        <title>Resolving the Mortierellaceae phylogeny through synthesis of multi-gene phylogenetics and phylogenomics.</title>
        <authorList>
            <person name="Vandepol N."/>
            <person name="Liber J."/>
            <person name="Desiro A."/>
            <person name="Na H."/>
            <person name="Kennedy M."/>
            <person name="Barry K."/>
            <person name="Grigoriev I.V."/>
            <person name="Miller A.N."/>
            <person name="O'Donnell K."/>
            <person name="Stajich J.E."/>
            <person name="Bonito G."/>
        </authorList>
    </citation>
    <scope>NUCLEOTIDE SEQUENCE</scope>
    <source>
        <strain evidence="2">MES-2147</strain>
    </source>
</reference>
<dbReference type="OrthoDB" id="5977743at2759"/>
<dbReference type="Proteomes" id="UP000749646">
    <property type="component" value="Unassembled WGS sequence"/>
</dbReference>
<dbReference type="GO" id="GO:0006506">
    <property type="term" value="P:GPI anchor biosynthetic process"/>
    <property type="evidence" value="ECO:0007669"/>
    <property type="project" value="InterPro"/>
</dbReference>
<dbReference type="Gene3D" id="3.60.21.10">
    <property type="match status" value="1"/>
</dbReference>
<dbReference type="PANTHER" id="PTHR13315:SF4">
    <property type="entry name" value="METALLOPHOSPHOESTERASE, ISOFORM E"/>
    <property type="match status" value="1"/>
</dbReference>
<evidence type="ECO:0000313" key="3">
    <source>
        <dbReference type="Proteomes" id="UP000749646"/>
    </source>
</evidence>
<accession>A0A9P6IN12</accession>
<dbReference type="InterPro" id="IPR033308">
    <property type="entry name" value="PGAP5/Cdc1/Ted1"/>
</dbReference>
<gene>
    <name evidence="2" type="ORF">BGZ65_009210</name>
</gene>
<dbReference type="GO" id="GO:0016020">
    <property type="term" value="C:membrane"/>
    <property type="evidence" value="ECO:0007669"/>
    <property type="project" value="GOC"/>
</dbReference>
<proteinExistence type="predicted"/>
<keyword evidence="3" id="KW-1185">Reference proteome</keyword>
<evidence type="ECO:0008006" key="4">
    <source>
        <dbReference type="Google" id="ProtNLM"/>
    </source>
</evidence>
<dbReference type="GO" id="GO:0005783">
    <property type="term" value="C:endoplasmic reticulum"/>
    <property type="evidence" value="ECO:0007669"/>
    <property type="project" value="TreeGrafter"/>
</dbReference>
<dbReference type="EMBL" id="JAAAHW010009500">
    <property type="protein sequence ID" value="KAF9939832.1"/>
    <property type="molecule type" value="Genomic_DNA"/>
</dbReference>
<evidence type="ECO:0000256" key="1">
    <source>
        <dbReference type="ARBA" id="ARBA00023136"/>
    </source>
</evidence>
<dbReference type="AlphaFoldDB" id="A0A9P6IN12"/>
<evidence type="ECO:0000313" key="2">
    <source>
        <dbReference type="EMBL" id="KAF9939832.1"/>
    </source>
</evidence>
<protein>
    <recommendedName>
        <fullName evidence="4">Calcineurin-like phosphoesterase domain-containing protein</fullName>
    </recommendedName>
</protein>
<name>A0A9P6IN12_9FUNG</name>